<dbReference type="InterPro" id="IPR013658">
    <property type="entry name" value="SGL"/>
</dbReference>
<evidence type="ECO:0000256" key="1">
    <source>
        <dbReference type="ARBA" id="ARBA00008853"/>
    </source>
</evidence>
<evidence type="ECO:0000313" key="3">
    <source>
        <dbReference type="EMBL" id="MBZ6077796.1"/>
    </source>
</evidence>
<dbReference type="SUPFAM" id="SSF63829">
    <property type="entry name" value="Calcium-dependent phosphotriesterase"/>
    <property type="match status" value="1"/>
</dbReference>
<dbReference type="InterPro" id="IPR005511">
    <property type="entry name" value="SMP-30"/>
</dbReference>
<sequence>MSHPIVYPKVPHVAIPSACTLGEGVIWDHRTSTVLWVDIKNPGIWRYQPATGEHERVQAPEAVGFIALTGDPEIPVVGLKSGLARFDLRSGRATLLVSPEPDLPDNRINDGHVGPDGAIYFGTMDDKEKAASGSFWRWDGKDLTRLLDGIVVTNGPASSSDGRTLYATDTTKGTIYAFDFDQGRLGAPRIFVQFEQGWGHPDGMTVDHRGHVWVCHWGGSRITRFTPEGRAELVIPVPTAQVTNCVFGGPDLKALYISTASVGHDPHTDPMAGHLYMVETGTYGVEAHVFEG</sequence>
<dbReference type="EMBL" id="JAIRBM010000012">
    <property type="protein sequence ID" value="MBZ6077796.1"/>
    <property type="molecule type" value="Genomic_DNA"/>
</dbReference>
<reference evidence="3 4" key="1">
    <citation type="submission" date="2021-09" db="EMBL/GenBank/DDBJ databases">
        <title>The complete genome sequence of a new microorganism.</title>
        <authorList>
            <person name="Zi Z."/>
        </authorList>
    </citation>
    <scope>NUCLEOTIDE SEQUENCE [LARGE SCALE GENOMIC DNA]</scope>
    <source>
        <strain evidence="3 4">WGZ8</strain>
    </source>
</reference>
<dbReference type="InterPro" id="IPR011042">
    <property type="entry name" value="6-blade_b-propeller_TolB-like"/>
</dbReference>
<dbReference type="RefSeq" id="WP_224314524.1">
    <property type="nucleotide sequence ID" value="NZ_JAIRBM010000012.1"/>
</dbReference>
<dbReference type="PRINTS" id="PR01790">
    <property type="entry name" value="SMP30FAMILY"/>
</dbReference>
<protein>
    <submittedName>
        <fullName evidence="3">SMP-30/gluconolactonase/LRE family protein</fullName>
    </submittedName>
</protein>
<evidence type="ECO:0000259" key="2">
    <source>
        <dbReference type="Pfam" id="PF08450"/>
    </source>
</evidence>
<dbReference type="PANTHER" id="PTHR10907:SF47">
    <property type="entry name" value="REGUCALCIN"/>
    <property type="match status" value="1"/>
</dbReference>
<dbReference type="Gene3D" id="2.120.10.30">
    <property type="entry name" value="TolB, C-terminal domain"/>
    <property type="match status" value="1"/>
</dbReference>
<organism evidence="3 4">
    <name type="scientific">Microvirga puerhi</name>
    <dbReference type="NCBI Taxonomy" id="2876078"/>
    <lineage>
        <taxon>Bacteria</taxon>
        <taxon>Pseudomonadati</taxon>
        <taxon>Pseudomonadota</taxon>
        <taxon>Alphaproteobacteria</taxon>
        <taxon>Hyphomicrobiales</taxon>
        <taxon>Methylobacteriaceae</taxon>
        <taxon>Microvirga</taxon>
    </lineage>
</organism>
<comment type="similarity">
    <text evidence="1">Belongs to the SMP-30/CGR1 family.</text>
</comment>
<dbReference type="Pfam" id="PF08450">
    <property type="entry name" value="SGL"/>
    <property type="match status" value="1"/>
</dbReference>
<dbReference type="Proteomes" id="UP000704176">
    <property type="component" value="Unassembled WGS sequence"/>
</dbReference>
<accession>A0ABS7VQG2</accession>
<evidence type="ECO:0000313" key="4">
    <source>
        <dbReference type="Proteomes" id="UP000704176"/>
    </source>
</evidence>
<comment type="caution">
    <text evidence="3">The sequence shown here is derived from an EMBL/GenBank/DDBJ whole genome shotgun (WGS) entry which is preliminary data.</text>
</comment>
<gene>
    <name evidence="3" type="ORF">K9B37_16070</name>
</gene>
<feature type="domain" description="SMP-30/Gluconolactonase/LRE-like region" evidence="2">
    <location>
        <begin position="21"/>
        <end position="260"/>
    </location>
</feature>
<keyword evidence="4" id="KW-1185">Reference proteome</keyword>
<dbReference type="PANTHER" id="PTHR10907">
    <property type="entry name" value="REGUCALCIN"/>
    <property type="match status" value="1"/>
</dbReference>
<name>A0ABS7VQG2_9HYPH</name>
<proteinExistence type="inferred from homology"/>